<proteinExistence type="predicted"/>
<evidence type="ECO:0000313" key="1">
    <source>
        <dbReference type="EMBL" id="JAH77403.1"/>
    </source>
</evidence>
<dbReference type="AlphaFoldDB" id="A0A0E9VJK4"/>
<reference evidence="1" key="1">
    <citation type="submission" date="2014-11" db="EMBL/GenBank/DDBJ databases">
        <authorList>
            <person name="Amaro Gonzalez C."/>
        </authorList>
    </citation>
    <scope>NUCLEOTIDE SEQUENCE</scope>
</reference>
<protein>
    <submittedName>
        <fullName evidence="1">Uncharacterized protein</fullName>
    </submittedName>
</protein>
<dbReference type="EMBL" id="GBXM01031174">
    <property type="protein sequence ID" value="JAH77403.1"/>
    <property type="molecule type" value="Transcribed_RNA"/>
</dbReference>
<accession>A0A0E9VJK4</accession>
<reference evidence="1" key="2">
    <citation type="journal article" date="2015" name="Fish Shellfish Immunol.">
        <title>Early steps in the European eel (Anguilla anguilla)-Vibrio vulnificus interaction in the gills: Role of the RtxA13 toxin.</title>
        <authorList>
            <person name="Callol A."/>
            <person name="Pajuelo D."/>
            <person name="Ebbesson L."/>
            <person name="Teles M."/>
            <person name="MacKenzie S."/>
            <person name="Amaro C."/>
        </authorList>
    </citation>
    <scope>NUCLEOTIDE SEQUENCE</scope>
</reference>
<organism evidence="1">
    <name type="scientific">Anguilla anguilla</name>
    <name type="common">European freshwater eel</name>
    <name type="synonym">Muraena anguilla</name>
    <dbReference type="NCBI Taxonomy" id="7936"/>
    <lineage>
        <taxon>Eukaryota</taxon>
        <taxon>Metazoa</taxon>
        <taxon>Chordata</taxon>
        <taxon>Craniata</taxon>
        <taxon>Vertebrata</taxon>
        <taxon>Euteleostomi</taxon>
        <taxon>Actinopterygii</taxon>
        <taxon>Neopterygii</taxon>
        <taxon>Teleostei</taxon>
        <taxon>Anguilliformes</taxon>
        <taxon>Anguillidae</taxon>
        <taxon>Anguilla</taxon>
    </lineage>
</organism>
<name>A0A0E9VJK4_ANGAN</name>
<sequence length="21" mass="2536">MLLQYNLFSSLSFNNHPMLEH</sequence>